<gene>
    <name evidence="2" type="ORF">OHK93_005335</name>
</gene>
<feature type="compositionally biased region" description="Basic and acidic residues" evidence="1">
    <location>
        <begin position="103"/>
        <end position="120"/>
    </location>
</feature>
<evidence type="ECO:0000313" key="3">
    <source>
        <dbReference type="Proteomes" id="UP001161017"/>
    </source>
</evidence>
<feature type="compositionally biased region" description="Basic and acidic residues" evidence="1">
    <location>
        <begin position="210"/>
        <end position="236"/>
    </location>
</feature>
<feature type="region of interest" description="Disordered" evidence="1">
    <location>
        <begin position="1"/>
        <end position="26"/>
    </location>
</feature>
<comment type="caution">
    <text evidence="2">The sequence shown here is derived from an EMBL/GenBank/DDBJ whole genome shotgun (WGS) entry which is preliminary data.</text>
</comment>
<evidence type="ECO:0000313" key="2">
    <source>
        <dbReference type="EMBL" id="MDI1493545.1"/>
    </source>
</evidence>
<dbReference type="AlphaFoldDB" id="A0AA43U180"/>
<feature type="compositionally biased region" description="Basic residues" evidence="1">
    <location>
        <begin position="90"/>
        <end position="102"/>
    </location>
</feature>
<feature type="region of interest" description="Disordered" evidence="1">
    <location>
        <begin position="57"/>
        <end position="189"/>
    </location>
</feature>
<keyword evidence="3" id="KW-1185">Reference proteome</keyword>
<dbReference type="EMBL" id="JAPUFD010000027">
    <property type="protein sequence ID" value="MDI1493545.1"/>
    <property type="molecule type" value="Genomic_DNA"/>
</dbReference>
<evidence type="ECO:0000256" key="1">
    <source>
        <dbReference type="SAM" id="MobiDB-lite"/>
    </source>
</evidence>
<sequence length="292" mass="33658">MPTIESQTSKKDRSAEWQLSSEDDEDLYDAFEAEGFTREELKAINAIAPPGQTLQDAAFLNGLEEGDDGRIGQTRDNNGLGAVEEGKWREGKRKKKRKRKKGREMSGQEGTEKDSERVDQEAGNPTTKQERRAERTLNTKEGERPPKRKKTAAELEQEHWRKIERPPRDNKEDQEKQDHIAAIDDEIRGTRDFANAKQLEVYEHGGMPEIDNRMKQDLEEMKQERDTIRDGEELNKRNRKKRKGAVRDDGTVEAKAKRSKRSKSQKHSPTDERLNNSNGKKTHFQPPMKQPT</sequence>
<dbReference type="Proteomes" id="UP001161017">
    <property type="component" value="Unassembled WGS sequence"/>
</dbReference>
<organism evidence="2 3">
    <name type="scientific">Ramalina farinacea</name>
    <dbReference type="NCBI Taxonomy" id="258253"/>
    <lineage>
        <taxon>Eukaryota</taxon>
        <taxon>Fungi</taxon>
        <taxon>Dikarya</taxon>
        <taxon>Ascomycota</taxon>
        <taxon>Pezizomycotina</taxon>
        <taxon>Lecanoromycetes</taxon>
        <taxon>OSLEUM clade</taxon>
        <taxon>Lecanoromycetidae</taxon>
        <taxon>Lecanorales</taxon>
        <taxon>Lecanorineae</taxon>
        <taxon>Ramalinaceae</taxon>
        <taxon>Ramalina</taxon>
    </lineage>
</organism>
<accession>A0AA43U180</accession>
<feature type="compositionally biased region" description="Basic and acidic residues" evidence="1">
    <location>
        <begin position="245"/>
        <end position="256"/>
    </location>
</feature>
<feature type="compositionally biased region" description="Basic and acidic residues" evidence="1">
    <location>
        <begin position="128"/>
        <end position="189"/>
    </location>
</feature>
<feature type="compositionally biased region" description="Basic residues" evidence="1">
    <location>
        <begin position="257"/>
        <end position="266"/>
    </location>
</feature>
<feature type="region of interest" description="Disordered" evidence="1">
    <location>
        <begin position="202"/>
        <end position="292"/>
    </location>
</feature>
<name>A0AA43U180_9LECA</name>
<proteinExistence type="predicted"/>
<protein>
    <submittedName>
        <fullName evidence="2">Uncharacterized protein</fullName>
    </submittedName>
</protein>
<reference evidence="2" key="1">
    <citation type="journal article" date="2023" name="Genome Biol. Evol.">
        <title>First Whole Genome Sequence and Flow Cytometry Genome Size Data for the Lichen-Forming Fungus Ramalina farinacea (Ascomycota).</title>
        <authorList>
            <person name="Llewellyn T."/>
            <person name="Mian S."/>
            <person name="Hill R."/>
            <person name="Leitch I.J."/>
            <person name="Gaya E."/>
        </authorList>
    </citation>
    <scope>NUCLEOTIDE SEQUENCE</scope>
    <source>
        <strain evidence="2">LIQ254RAFAR</strain>
    </source>
</reference>